<evidence type="ECO:0008006" key="3">
    <source>
        <dbReference type="Google" id="ProtNLM"/>
    </source>
</evidence>
<dbReference type="Proteomes" id="UP000244880">
    <property type="component" value="Unassembled WGS sequence"/>
</dbReference>
<proteinExistence type="predicted"/>
<reference evidence="1 2" key="1">
    <citation type="submission" date="2018-03" db="EMBL/GenBank/DDBJ databases">
        <authorList>
            <person name="Keele B.F."/>
        </authorList>
    </citation>
    <scope>NUCLEOTIDE SEQUENCE [LARGE SCALE GENOMIC DNA]</scope>
    <source>
        <strain evidence="1 2">CECT 8599</strain>
    </source>
</reference>
<evidence type="ECO:0000313" key="1">
    <source>
        <dbReference type="EMBL" id="SPH23015.1"/>
    </source>
</evidence>
<protein>
    <recommendedName>
        <fullName evidence="3">HPt domain-containing protein</fullName>
    </recommendedName>
</protein>
<evidence type="ECO:0000313" key="2">
    <source>
        <dbReference type="Proteomes" id="UP000244880"/>
    </source>
</evidence>
<dbReference type="EMBL" id="OMOR01000001">
    <property type="protein sequence ID" value="SPH23015.1"/>
    <property type="molecule type" value="Genomic_DNA"/>
</dbReference>
<organism evidence="1 2">
    <name type="scientific">Ascidiaceihabitans donghaensis</name>
    <dbReference type="NCBI Taxonomy" id="1510460"/>
    <lineage>
        <taxon>Bacteria</taxon>
        <taxon>Pseudomonadati</taxon>
        <taxon>Pseudomonadota</taxon>
        <taxon>Alphaproteobacteria</taxon>
        <taxon>Rhodobacterales</taxon>
        <taxon>Paracoccaceae</taxon>
        <taxon>Ascidiaceihabitans</taxon>
    </lineage>
</organism>
<dbReference type="RefSeq" id="WP_181364535.1">
    <property type="nucleotide sequence ID" value="NZ_OMOR01000001.1"/>
</dbReference>
<sequence>MRQITQIKPLEAVRVDHERLGALYTQLGEASAEDVVCRAMEELALRLSHCDRLFRKSDWVELRKSARSLIAIADQIGMSDVSRVAGHVTECIDTEDDVALAATLQRLMRTGEGSLTAIWDSQDITI</sequence>
<keyword evidence="2" id="KW-1185">Reference proteome</keyword>
<name>A0A2R8BIQ7_9RHOB</name>
<dbReference type="AlphaFoldDB" id="A0A2R8BIQ7"/>
<accession>A0A2R8BIQ7</accession>
<gene>
    <name evidence="1" type="ORF">ASD8599_03762</name>
</gene>